<dbReference type="AlphaFoldDB" id="A0ABD0M748"/>
<dbReference type="Proteomes" id="UP001519460">
    <property type="component" value="Unassembled WGS sequence"/>
</dbReference>
<proteinExistence type="predicted"/>
<comment type="caution">
    <text evidence="2">The sequence shown here is derived from an EMBL/GenBank/DDBJ whole genome shotgun (WGS) entry which is preliminary data.</text>
</comment>
<name>A0ABD0M748_9CAEN</name>
<evidence type="ECO:0000313" key="2">
    <source>
        <dbReference type="EMBL" id="KAK7507181.1"/>
    </source>
</evidence>
<reference evidence="2 3" key="1">
    <citation type="journal article" date="2023" name="Sci. Data">
        <title>Genome assembly of the Korean intertidal mud-creeper Batillaria attramentaria.</title>
        <authorList>
            <person name="Patra A.K."/>
            <person name="Ho P.T."/>
            <person name="Jun S."/>
            <person name="Lee S.J."/>
            <person name="Kim Y."/>
            <person name="Won Y.J."/>
        </authorList>
    </citation>
    <scope>NUCLEOTIDE SEQUENCE [LARGE SCALE GENOMIC DNA]</scope>
    <source>
        <strain evidence="2">Wonlab-2016</strain>
    </source>
</reference>
<sequence length="207" mass="23087">MQRLLRSATQARTKTDRSVPFPRMSLPVPLRTIHALVRVTPGKQYNSFDGDVVNTDPKRLFASQKSGPMRTEKKFKSSMKRSGVVPYLDGMIAQLLQLCSMLSYNQANQAQEGKLLRSVQTFEVSSSTLAVSHAKLRSGTICENSLRVRTGRSRAVREKRIPCKGEKRRENGALKAVATRVVSQLGSALKELAKVRSGESAKWTVYY</sequence>
<evidence type="ECO:0000256" key="1">
    <source>
        <dbReference type="SAM" id="MobiDB-lite"/>
    </source>
</evidence>
<organism evidence="2 3">
    <name type="scientific">Batillaria attramentaria</name>
    <dbReference type="NCBI Taxonomy" id="370345"/>
    <lineage>
        <taxon>Eukaryota</taxon>
        <taxon>Metazoa</taxon>
        <taxon>Spiralia</taxon>
        <taxon>Lophotrochozoa</taxon>
        <taxon>Mollusca</taxon>
        <taxon>Gastropoda</taxon>
        <taxon>Caenogastropoda</taxon>
        <taxon>Sorbeoconcha</taxon>
        <taxon>Cerithioidea</taxon>
        <taxon>Batillariidae</taxon>
        <taxon>Batillaria</taxon>
    </lineage>
</organism>
<gene>
    <name evidence="2" type="ORF">BaRGS_00001116</name>
</gene>
<evidence type="ECO:0000313" key="3">
    <source>
        <dbReference type="Proteomes" id="UP001519460"/>
    </source>
</evidence>
<protein>
    <submittedName>
        <fullName evidence="2">Uncharacterized protein</fullName>
    </submittedName>
</protein>
<feature type="region of interest" description="Disordered" evidence="1">
    <location>
        <begin position="1"/>
        <end position="23"/>
    </location>
</feature>
<dbReference type="EMBL" id="JACVVK020000004">
    <property type="protein sequence ID" value="KAK7507181.1"/>
    <property type="molecule type" value="Genomic_DNA"/>
</dbReference>
<keyword evidence="3" id="KW-1185">Reference proteome</keyword>
<accession>A0ABD0M748</accession>